<dbReference type="CDD" id="cd00090">
    <property type="entry name" value="HTH_ARSR"/>
    <property type="match status" value="1"/>
</dbReference>
<dbReference type="SUPFAM" id="SSF46785">
    <property type="entry name" value="Winged helix' DNA-binding domain"/>
    <property type="match status" value="1"/>
</dbReference>
<dbReference type="EMBL" id="BAAANH010000006">
    <property type="protein sequence ID" value="GAA1767030.1"/>
    <property type="molecule type" value="Genomic_DNA"/>
</dbReference>
<organism evidence="2 3">
    <name type="scientific">Agromyces humatus</name>
    <dbReference type="NCBI Taxonomy" id="279573"/>
    <lineage>
        <taxon>Bacteria</taxon>
        <taxon>Bacillati</taxon>
        <taxon>Actinomycetota</taxon>
        <taxon>Actinomycetes</taxon>
        <taxon>Micrococcales</taxon>
        <taxon>Microbacteriaceae</taxon>
        <taxon>Agromyces</taxon>
    </lineage>
</organism>
<dbReference type="InterPro" id="IPR036388">
    <property type="entry name" value="WH-like_DNA-bd_sf"/>
</dbReference>
<proteinExistence type="predicted"/>
<feature type="domain" description="HTH arsR-type" evidence="1">
    <location>
        <begin position="124"/>
        <end position="163"/>
    </location>
</feature>
<accession>A0ABP4X3Y5</accession>
<dbReference type="Gene3D" id="1.10.10.10">
    <property type="entry name" value="Winged helix-like DNA-binding domain superfamily/Winged helix DNA-binding domain"/>
    <property type="match status" value="1"/>
</dbReference>
<protein>
    <recommendedName>
        <fullName evidence="1">HTH arsR-type domain-containing protein</fullName>
    </recommendedName>
</protein>
<evidence type="ECO:0000313" key="2">
    <source>
        <dbReference type="EMBL" id="GAA1767030.1"/>
    </source>
</evidence>
<keyword evidence="3" id="KW-1185">Reference proteome</keyword>
<dbReference type="InterPro" id="IPR001845">
    <property type="entry name" value="HTH_ArsR_DNA-bd_dom"/>
</dbReference>
<evidence type="ECO:0000313" key="3">
    <source>
        <dbReference type="Proteomes" id="UP001500506"/>
    </source>
</evidence>
<evidence type="ECO:0000259" key="1">
    <source>
        <dbReference type="Pfam" id="PF01022"/>
    </source>
</evidence>
<gene>
    <name evidence="2" type="ORF">GCM10009747_29270</name>
</gene>
<dbReference type="RefSeq" id="WP_232498104.1">
    <property type="nucleotide sequence ID" value="NZ_BAAANH010000006.1"/>
</dbReference>
<name>A0ABP4X3Y5_9MICO</name>
<dbReference type="InterPro" id="IPR011991">
    <property type="entry name" value="ArsR-like_HTH"/>
</dbReference>
<dbReference type="InterPro" id="IPR036390">
    <property type="entry name" value="WH_DNA-bd_sf"/>
</dbReference>
<dbReference type="Pfam" id="PF01022">
    <property type="entry name" value="HTH_5"/>
    <property type="match status" value="1"/>
</dbReference>
<comment type="caution">
    <text evidence="2">The sequence shown here is derived from an EMBL/GenBank/DDBJ whole genome shotgun (WGS) entry which is preliminary data.</text>
</comment>
<dbReference type="Proteomes" id="UP001500506">
    <property type="component" value="Unassembled WGS sequence"/>
</dbReference>
<reference evidence="3" key="1">
    <citation type="journal article" date="2019" name="Int. J. Syst. Evol. Microbiol.">
        <title>The Global Catalogue of Microorganisms (GCM) 10K type strain sequencing project: providing services to taxonomists for standard genome sequencing and annotation.</title>
        <authorList>
            <consortium name="The Broad Institute Genomics Platform"/>
            <consortium name="The Broad Institute Genome Sequencing Center for Infectious Disease"/>
            <person name="Wu L."/>
            <person name="Ma J."/>
        </authorList>
    </citation>
    <scope>NUCLEOTIDE SEQUENCE [LARGE SCALE GENOMIC DNA]</scope>
    <source>
        <strain evidence="3">JCM 14319</strain>
    </source>
</reference>
<sequence length="326" mass="34858">MDRVTADRAIDLLIASGVDVDVQGAFIVDLLLDGRRPVEMKVRQAPATPSQIARDLRQSEGGRLLYVVPRLTPTLRSAAAEWGFAVVAVDDGVVLIGGQEFRPLAAVATTPTLPKSSRRTPWGRFALLRALCRTREPRTQAQLAEEVGITQAAVSQSLSKLGELVARESSGWSAAKVRPLAEKFLAEYPGAGGIGVNWFALDSVNAQAEKVLSAGRAENAILSGDVGADRIAPWRVPTKAIIYADSGLDLAKVGFARTLAERATLELRVPADPTLWSTANAYAGGQRPSTADPLIVAHDVLRTGGSDADEAVEHVVKQLTREWGER</sequence>